<proteinExistence type="predicted"/>
<evidence type="ECO:0000256" key="5">
    <source>
        <dbReference type="ARBA" id="ARBA00023010"/>
    </source>
</evidence>
<dbReference type="AlphaFoldDB" id="A0A2H3JQS3"/>
<dbReference type="PROSITE" id="PS51472">
    <property type="entry name" value="RRM_NUP35"/>
    <property type="match status" value="1"/>
</dbReference>
<gene>
    <name evidence="11" type="ORF">WOLCODRAFT_123306</name>
</gene>
<dbReference type="Pfam" id="PF05172">
    <property type="entry name" value="RRM_Nup35"/>
    <property type="match status" value="1"/>
</dbReference>
<reference evidence="11 12" key="1">
    <citation type="journal article" date="2012" name="Science">
        <title>The Paleozoic origin of enzymatic lignin decomposition reconstructed from 31 fungal genomes.</title>
        <authorList>
            <person name="Floudas D."/>
            <person name="Binder M."/>
            <person name="Riley R."/>
            <person name="Barry K."/>
            <person name="Blanchette R.A."/>
            <person name="Henrissat B."/>
            <person name="Martinez A.T."/>
            <person name="Otillar R."/>
            <person name="Spatafora J.W."/>
            <person name="Yadav J.S."/>
            <person name="Aerts A."/>
            <person name="Benoit I."/>
            <person name="Boyd A."/>
            <person name="Carlson A."/>
            <person name="Copeland A."/>
            <person name="Coutinho P.M."/>
            <person name="de Vries R.P."/>
            <person name="Ferreira P."/>
            <person name="Findley K."/>
            <person name="Foster B."/>
            <person name="Gaskell J."/>
            <person name="Glotzer D."/>
            <person name="Gorecki P."/>
            <person name="Heitman J."/>
            <person name="Hesse C."/>
            <person name="Hori C."/>
            <person name="Igarashi K."/>
            <person name="Jurgens J.A."/>
            <person name="Kallen N."/>
            <person name="Kersten P."/>
            <person name="Kohler A."/>
            <person name="Kuees U."/>
            <person name="Kumar T.K.A."/>
            <person name="Kuo A."/>
            <person name="LaButti K."/>
            <person name="Larrondo L.F."/>
            <person name="Lindquist E."/>
            <person name="Ling A."/>
            <person name="Lombard V."/>
            <person name="Lucas S."/>
            <person name="Lundell T."/>
            <person name="Martin R."/>
            <person name="McLaughlin D.J."/>
            <person name="Morgenstern I."/>
            <person name="Morin E."/>
            <person name="Murat C."/>
            <person name="Nagy L.G."/>
            <person name="Nolan M."/>
            <person name="Ohm R.A."/>
            <person name="Patyshakuliyeva A."/>
            <person name="Rokas A."/>
            <person name="Ruiz-Duenas F.J."/>
            <person name="Sabat G."/>
            <person name="Salamov A."/>
            <person name="Samejima M."/>
            <person name="Schmutz J."/>
            <person name="Slot J.C."/>
            <person name="St John F."/>
            <person name="Stenlid J."/>
            <person name="Sun H."/>
            <person name="Sun S."/>
            <person name="Syed K."/>
            <person name="Tsang A."/>
            <person name="Wiebenga A."/>
            <person name="Young D."/>
            <person name="Pisabarro A."/>
            <person name="Eastwood D.C."/>
            <person name="Martin F."/>
            <person name="Cullen D."/>
            <person name="Grigoriev I.V."/>
            <person name="Hibbett D.S."/>
        </authorList>
    </citation>
    <scope>NUCLEOTIDE SEQUENCE [LARGE SCALE GENOMIC DNA]</scope>
    <source>
        <strain evidence="11 12">MD-104</strain>
    </source>
</reference>
<dbReference type="PANTHER" id="PTHR21527:SF6">
    <property type="entry name" value="NUCLEOPORIN NUP35"/>
    <property type="match status" value="1"/>
</dbReference>
<evidence type="ECO:0000256" key="2">
    <source>
        <dbReference type="ARBA" id="ARBA00022448"/>
    </source>
</evidence>
<dbReference type="OrthoDB" id="3365060at2759"/>
<dbReference type="EMBL" id="KB468157">
    <property type="protein sequence ID" value="PCH44291.1"/>
    <property type="molecule type" value="Genomic_DNA"/>
</dbReference>
<name>A0A2H3JQS3_WOLCO</name>
<feature type="region of interest" description="Disordered" evidence="9">
    <location>
        <begin position="1"/>
        <end position="38"/>
    </location>
</feature>
<evidence type="ECO:0000259" key="10">
    <source>
        <dbReference type="PROSITE" id="PS51472"/>
    </source>
</evidence>
<dbReference type="GO" id="GO:0044615">
    <property type="term" value="C:nuclear pore nuclear basket"/>
    <property type="evidence" value="ECO:0007669"/>
    <property type="project" value="TreeGrafter"/>
</dbReference>
<evidence type="ECO:0000313" key="12">
    <source>
        <dbReference type="Proteomes" id="UP000218811"/>
    </source>
</evidence>
<dbReference type="Proteomes" id="UP000218811">
    <property type="component" value="Unassembled WGS sequence"/>
</dbReference>
<keyword evidence="4" id="KW-0653">Protein transport</keyword>
<dbReference type="GO" id="GO:0003676">
    <property type="term" value="F:nucleic acid binding"/>
    <property type="evidence" value="ECO:0007669"/>
    <property type="project" value="InterPro"/>
</dbReference>
<feature type="region of interest" description="Disordered" evidence="9">
    <location>
        <begin position="129"/>
        <end position="152"/>
    </location>
</feature>
<feature type="domain" description="RRM Nup35-type" evidence="10">
    <location>
        <begin position="202"/>
        <end position="283"/>
    </location>
</feature>
<protein>
    <recommendedName>
        <fullName evidence="10">RRM Nup35-type domain-containing protein</fullName>
    </recommendedName>
</protein>
<accession>A0A2H3JQS3</accession>
<dbReference type="GO" id="GO:0005543">
    <property type="term" value="F:phospholipid binding"/>
    <property type="evidence" value="ECO:0007669"/>
    <property type="project" value="TreeGrafter"/>
</dbReference>
<evidence type="ECO:0000313" key="11">
    <source>
        <dbReference type="EMBL" id="PCH44291.1"/>
    </source>
</evidence>
<organism evidence="11 12">
    <name type="scientific">Wolfiporia cocos (strain MD-104)</name>
    <name type="common">Brown rot fungus</name>
    <dbReference type="NCBI Taxonomy" id="742152"/>
    <lineage>
        <taxon>Eukaryota</taxon>
        <taxon>Fungi</taxon>
        <taxon>Dikarya</taxon>
        <taxon>Basidiomycota</taxon>
        <taxon>Agaricomycotina</taxon>
        <taxon>Agaricomycetes</taxon>
        <taxon>Polyporales</taxon>
        <taxon>Phaeolaceae</taxon>
        <taxon>Wolfiporia</taxon>
    </lineage>
</organism>
<evidence type="ECO:0000256" key="6">
    <source>
        <dbReference type="ARBA" id="ARBA00023132"/>
    </source>
</evidence>
<dbReference type="PANTHER" id="PTHR21527">
    <property type="entry name" value="NUCLEOPORIN NUP35"/>
    <property type="match status" value="1"/>
</dbReference>
<keyword evidence="12" id="KW-1185">Reference proteome</keyword>
<dbReference type="OMA" id="MVGAKWA"/>
<dbReference type="InterPro" id="IPR035979">
    <property type="entry name" value="RBD_domain_sf"/>
</dbReference>
<dbReference type="SUPFAM" id="SSF54928">
    <property type="entry name" value="RNA-binding domain, RBD"/>
    <property type="match status" value="1"/>
</dbReference>
<keyword evidence="3 8" id="KW-0509">mRNA transport</keyword>
<comment type="subcellular location">
    <subcellularLocation>
        <location evidence="1">Nucleus</location>
        <location evidence="1">Nuclear pore complex</location>
    </subcellularLocation>
</comment>
<dbReference type="GO" id="GO:0051028">
    <property type="term" value="P:mRNA transport"/>
    <property type="evidence" value="ECO:0007669"/>
    <property type="project" value="UniProtKB-UniRule"/>
</dbReference>
<feature type="region of interest" description="Disordered" evidence="9">
    <location>
        <begin position="167"/>
        <end position="201"/>
    </location>
</feature>
<keyword evidence="5" id="KW-0811">Translocation</keyword>
<keyword evidence="7 8" id="KW-0539">Nucleus</keyword>
<sequence length="382" mass="40154">MFSNPGFSSSYQTSPGHGSSFESSRPSLPHAHSGHQSSTFTVAGVSNSVASPRLGMSSLGGSMGLNAMGDSLSQSRSHYQPGYLLSVSQSGSLPQGSQRHEEAPMVQTKAKLNHVLGGSAAEFGMDSMFESTSRQRHRQPLADEDAPPTNSVNDIVNEVYADTTPLHRSQRGSAFDPSSSRTSLYRSTQFTPTKPSTSSGRPPQTLYVVVFGYPPDKYSSAVEYFCSIGETTEPERNSDLSNCFRLGYLDPAEAMRAVRKNGEILEGSWMVGAKWADPVLAQSVLGTAVVGGPLSSPALRPVTPDAAKGTSGPANMSLIRMHAASPATPAHALGNAARLAPAQAAFRTPTSGSARSAPNTAGTALSPSKGMLEQVSDLIFGW</sequence>
<evidence type="ECO:0000256" key="7">
    <source>
        <dbReference type="ARBA" id="ARBA00023242"/>
    </source>
</evidence>
<keyword evidence="2 8" id="KW-0813">Transport</keyword>
<feature type="compositionally biased region" description="Polar residues" evidence="9">
    <location>
        <begin position="1"/>
        <end position="26"/>
    </location>
</feature>
<feature type="compositionally biased region" description="Polar residues" evidence="9">
    <location>
        <begin position="348"/>
        <end position="366"/>
    </location>
</feature>
<evidence type="ECO:0000256" key="4">
    <source>
        <dbReference type="ARBA" id="ARBA00022927"/>
    </source>
</evidence>
<evidence type="ECO:0000256" key="9">
    <source>
        <dbReference type="SAM" id="MobiDB-lite"/>
    </source>
</evidence>
<dbReference type="InterPro" id="IPR007846">
    <property type="entry name" value="RRM_NUP35_dom"/>
</dbReference>
<evidence type="ECO:0000256" key="3">
    <source>
        <dbReference type="ARBA" id="ARBA00022816"/>
    </source>
</evidence>
<evidence type="ECO:0000256" key="8">
    <source>
        <dbReference type="PROSITE-ProRule" id="PRU00804"/>
    </source>
</evidence>
<dbReference type="Gene3D" id="3.30.70.330">
    <property type="match status" value="1"/>
</dbReference>
<feature type="compositionally biased region" description="Polar residues" evidence="9">
    <location>
        <begin position="176"/>
        <end position="201"/>
    </location>
</feature>
<dbReference type="GO" id="GO:0006607">
    <property type="term" value="P:NLS-bearing protein import into nucleus"/>
    <property type="evidence" value="ECO:0007669"/>
    <property type="project" value="TreeGrafter"/>
</dbReference>
<dbReference type="STRING" id="742152.A0A2H3JQS3"/>
<dbReference type="InterPro" id="IPR012677">
    <property type="entry name" value="Nucleotide-bd_a/b_plait_sf"/>
</dbReference>
<keyword evidence="6 8" id="KW-0906">Nuclear pore complex</keyword>
<dbReference type="GO" id="GO:0006999">
    <property type="term" value="P:nuclear pore organization"/>
    <property type="evidence" value="ECO:0007669"/>
    <property type="project" value="TreeGrafter"/>
</dbReference>
<dbReference type="GO" id="GO:0017056">
    <property type="term" value="F:structural constituent of nuclear pore"/>
    <property type="evidence" value="ECO:0007669"/>
    <property type="project" value="TreeGrafter"/>
</dbReference>
<feature type="region of interest" description="Disordered" evidence="9">
    <location>
        <begin position="346"/>
        <end position="368"/>
    </location>
</feature>
<dbReference type="GO" id="GO:0044613">
    <property type="term" value="C:nuclear pore central transport channel"/>
    <property type="evidence" value="ECO:0007669"/>
    <property type="project" value="TreeGrafter"/>
</dbReference>
<evidence type="ECO:0000256" key="1">
    <source>
        <dbReference type="ARBA" id="ARBA00004567"/>
    </source>
</evidence>